<accession>A0A9X2F8T9</accession>
<dbReference type="Proteomes" id="UP001155241">
    <property type="component" value="Unassembled WGS sequence"/>
</dbReference>
<keyword evidence="3" id="KW-1185">Reference proteome</keyword>
<reference evidence="2" key="1">
    <citation type="submission" date="2022-06" db="EMBL/GenBank/DDBJ databases">
        <title>Aeoliella straminimaris, a novel planctomycete from sediments.</title>
        <authorList>
            <person name="Vitorino I.R."/>
            <person name="Lage O.M."/>
        </authorList>
    </citation>
    <scope>NUCLEOTIDE SEQUENCE</scope>
    <source>
        <strain evidence="2">ICT_H6.2</strain>
    </source>
</reference>
<dbReference type="RefSeq" id="WP_252852580.1">
    <property type="nucleotide sequence ID" value="NZ_JAMXLR010000036.1"/>
</dbReference>
<dbReference type="Pfam" id="PF13354">
    <property type="entry name" value="Beta-lactamase2"/>
    <property type="match status" value="1"/>
</dbReference>
<keyword evidence="2" id="KW-0378">Hydrolase</keyword>
<dbReference type="AlphaFoldDB" id="A0A9X2F8T9"/>
<evidence type="ECO:0000259" key="1">
    <source>
        <dbReference type="Pfam" id="PF13354"/>
    </source>
</evidence>
<dbReference type="GO" id="GO:0008800">
    <property type="term" value="F:beta-lactamase activity"/>
    <property type="evidence" value="ECO:0007669"/>
    <property type="project" value="InterPro"/>
</dbReference>
<feature type="domain" description="Beta-lactamase class A catalytic" evidence="1">
    <location>
        <begin position="30"/>
        <end position="243"/>
    </location>
</feature>
<protein>
    <submittedName>
        <fullName evidence="2">Class A beta-lactamase-related serine hydrolase</fullName>
    </submittedName>
</protein>
<name>A0A9X2F8T9_9BACT</name>
<dbReference type="InterPro" id="IPR012338">
    <property type="entry name" value="Beta-lactam/transpept-like"/>
</dbReference>
<dbReference type="GO" id="GO:0030655">
    <property type="term" value="P:beta-lactam antibiotic catabolic process"/>
    <property type="evidence" value="ECO:0007669"/>
    <property type="project" value="InterPro"/>
</dbReference>
<dbReference type="Gene3D" id="3.40.710.10">
    <property type="entry name" value="DD-peptidase/beta-lactamase superfamily"/>
    <property type="match status" value="1"/>
</dbReference>
<dbReference type="EMBL" id="JAMXLR010000036">
    <property type="protein sequence ID" value="MCO6044477.1"/>
    <property type="molecule type" value="Genomic_DNA"/>
</dbReference>
<sequence>MPNTTRNEGLLADAPAGTQFGVWIGRPNGDALYTHHADAVMPTASSIKAALLIELFAMHEEQLDTPPEGVSEIFTAREHPAFVHYSKRDRQESEELLTKMSVEQLGRQMIRVGENPNRVYNGAANVVIAMLGGPTQATARVHERDDRFAGHTVNRYMLADRNVTGDNTATPESLAAVHSALARREIKGLQPETIERIRNVLLLDKDRSGTSHYFKGGSLGSDPVTYVRAGWWEGKRPTVVYAVMGAAIPDSNETVDAETLNTYVTKLEGRIRQQFFEE</sequence>
<evidence type="ECO:0000313" key="2">
    <source>
        <dbReference type="EMBL" id="MCO6044477.1"/>
    </source>
</evidence>
<comment type="caution">
    <text evidence="2">The sequence shown here is derived from an EMBL/GenBank/DDBJ whole genome shotgun (WGS) entry which is preliminary data.</text>
</comment>
<evidence type="ECO:0000313" key="3">
    <source>
        <dbReference type="Proteomes" id="UP001155241"/>
    </source>
</evidence>
<dbReference type="SUPFAM" id="SSF56601">
    <property type="entry name" value="beta-lactamase/transpeptidase-like"/>
    <property type="match status" value="1"/>
</dbReference>
<proteinExistence type="predicted"/>
<organism evidence="2 3">
    <name type="scientific">Aeoliella straminimaris</name>
    <dbReference type="NCBI Taxonomy" id="2954799"/>
    <lineage>
        <taxon>Bacteria</taxon>
        <taxon>Pseudomonadati</taxon>
        <taxon>Planctomycetota</taxon>
        <taxon>Planctomycetia</taxon>
        <taxon>Pirellulales</taxon>
        <taxon>Lacipirellulaceae</taxon>
        <taxon>Aeoliella</taxon>
    </lineage>
</organism>
<dbReference type="InterPro" id="IPR045155">
    <property type="entry name" value="Beta-lactam_cat"/>
</dbReference>
<gene>
    <name evidence="2" type="ORF">NG895_11230</name>
</gene>